<dbReference type="RefSeq" id="WP_188929632.1">
    <property type="nucleotide sequence ID" value="NZ_BMIA01000001.1"/>
</dbReference>
<keyword evidence="1" id="KW-0805">Transcription regulation</keyword>
<keyword evidence="2" id="KW-0238">DNA-binding</keyword>
<evidence type="ECO:0000256" key="2">
    <source>
        <dbReference type="ARBA" id="ARBA00023125"/>
    </source>
</evidence>
<dbReference type="Gene3D" id="1.10.10.60">
    <property type="entry name" value="Homeodomain-like"/>
    <property type="match status" value="2"/>
</dbReference>
<evidence type="ECO:0000313" key="6">
    <source>
        <dbReference type="Proteomes" id="UP000600214"/>
    </source>
</evidence>
<dbReference type="Pfam" id="PF12833">
    <property type="entry name" value="HTH_18"/>
    <property type="match status" value="1"/>
</dbReference>
<dbReference type="SUPFAM" id="SSF46689">
    <property type="entry name" value="Homeodomain-like"/>
    <property type="match status" value="1"/>
</dbReference>
<evidence type="ECO:0000256" key="3">
    <source>
        <dbReference type="ARBA" id="ARBA00023163"/>
    </source>
</evidence>
<feature type="domain" description="HTH araC/xylS-type" evidence="4">
    <location>
        <begin position="1"/>
        <end position="101"/>
    </location>
</feature>
<dbReference type="PROSITE" id="PS01124">
    <property type="entry name" value="HTH_ARAC_FAMILY_2"/>
    <property type="match status" value="1"/>
</dbReference>
<dbReference type="Proteomes" id="UP000600214">
    <property type="component" value="Unassembled WGS sequence"/>
</dbReference>
<gene>
    <name evidence="5" type="ORF">GCM10007423_11950</name>
</gene>
<dbReference type="EMBL" id="BMIA01000001">
    <property type="protein sequence ID" value="GGH26730.1"/>
    <property type="molecule type" value="Genomic_DNA"/>
</dbReference>
<evidence type="ECO:0000313" key="5">
    <source>
        <dbReference type="EMBL" id="GGH26730.1"/>
    </source>
</evidence>
<comment type="caution">
    <text evidence="5">The sequence shown here is derived from an EMBL/GenBank/DDBJ whole genome shotgun (WGS) entry which is preliminary data.</text>
</comment>
<protein>
    <recommendedName>
        <fullName evidence="4">HTH araC/xylS-type domain-containing protein</fullName>
    </recommendedName>
</protein>
<proteinExistence type="predicted"/>
<evidence type="ECO:0000256" key="1">
    <source>
        <dbReference type="ARBA" id="ARBA00023015"/>
    </source>
</evidence>
<reference evidence="6" key="1">
    <citation type="journal article" date="2019" name="Int. J. Syst. Evol. Microbiol.">
        <title>The Global Catalogue of Microorganisms (GCM) 10K type strain sequencing project: providing services to taxonomists for standard genome sequencing and annotation.</title>
        <authorList>
            <consortium name="The Broad Institute Genomics Platform"/>
            <consortium name="The Broad Institute Genome Sequencing Center for Infectious Disease"/>
            <person name="Wu L."/>
            <person name="Ma J."/>
        </authorList>
    </citation>
    <scope>NUCLEOTIDE SEQUENCE [LARGE SCALE GENOMIC DNA]</scope>
    <source>
        <strain evidence="6">CGMCC 1.15288</strain>
    </source>
</reference>
<dbReference type="PANTHER" id="PTHR43280:SF29">
    <property type="entry name" value="ARAC-FAMILY TRANSCRIPTIONAL REGULATOR"/>
    <property type="match status" value="1"/>
</dbReference>
<organism evidence="5 6">
    <name type="scientific">Dyadobacter endophyticus</name>
    <dbReference type="NCBI Taxonomy" id="1749036"/>
    <lineage>
        <taxon>Bacteria</taxon>
        <taxon>Pseudomonadati</taxon>
        <taxon>Bacteroidota</taxon>
        <taxon>Cytophagia</taxon>
        <taxon>Cytophagales</taxon>
        <taxon>Spirosomataceae</taxon>
        <taxon>Dyadobacter</taxon>
    </lineage>
</organism>
<keyword evidence="6" id="KW-1185">Reference proteome</keyword>
<dbReference type="InterPro" id="IPR018060">
    <property type="entry name" value="HTH_AraC"/>
</dbReference>
<evidence type="ECO:0000259" key="4">
    <source>
        <dbReference type="PROSITE" id="PS01124"/>
    </source>
</evidence>
<accession>A0ABQ1YHS6</accession>
<dbReference type="SMART" id="SM00342">
    <property type="entry name" value="HTH_ARAC"/>
    <property type="match status" value="1"/>
</dbReference>
<dbReference type="PANTHER" id="PTHR43280">
    <property type="entry name" value="ARAC-FAMILY TRANSCRIPTIONAL REGULATOR"/>
    <property type="match status" value="1"/>
</dbReference>
<dbReference type="InterPro" id="IPR009057">
    <property type="entry name" value="Homeodomain-like_sf"/>
</dbReference>
<keyword evidence="3" id="KW-0804">Transcription</keyword>
<name>A0ABQ1YHS6_9BACT</name>
<sequence length="109" mass="12781">MRRDLYFTDCDLNLDKLANLTGINKYHLSETLNSFAGKPFYQYVNEYRIAYALKEMEIISGQSEEFNFLSLAYKSGFKAKSSFNRYFKEITGFTPSEHLKILRQPKIIV</sequence>